<keyword evidence="3" id="KW-1185">Reference proteome</keyword>
<comment type="caution">
    <text evidence="2">The sequence shown here is derived from an EMBL/GenBank/DDBJ whole genome shotgun (WGS) entry which is preliminary data.</text>
</comment>
<organism evidence="2 3">
    <name type="scientific">Pseudoroseicyclus aestuarii</name>
    <dbReference type="NCBI Taxonomy" id="1795041"/>
    <lineage>
        <taxon>Bacteria</taxon>
        <taxon>Pseudomonadati</taxon>
        <taxon>Pseudomonadota</taxon>
        <taxon>Alphaproteobacteria</taxon>
        <taxon>Rhodobacterales</taxon>
        <taxon>Paracoccaceae</taxon>
        <taxon>Pseudoroseicyclus</taxon>
    </lineage>
</organism>
<dbReference type="Proteomes" id="UP000248311">
    <property type="component" value="Unassembled WGS sequence"/>
</dbReference>
<evidence type="ECO:0000313" key="2">
    <source>
        <dbReference type="EMBL" id="PYE83939.1"/>
    </source>
</evidence>
<feature type="compositionally biased region" description="Polar residues" evidence="1">
    <location>
        <begin position="7"/>
        <end position="19"/>
    </location>
</feature>
<dbReference type="AlphaFoldDB" id="A0A318SU89"/>
<gene>
    <name evidence="2" type="ORF">DFP88_103301</name>
</gene>
<dbReference type="EMBL" id="QJTE01000003">
    <property type="protein sequence ID" value="PYE83939.1"/>
    <property type="molecule type" value="Genomic_DNA"/>
</dbReference>
<protein>
    <submittedName>
        <fullName evidence="2">Uncharacterized protein</fullName>
    </submittedName>
</protein>
<reference evidence="2 3" key="1">
    <citation type="submission" date="2018-06" db="EMBL/GenBank/DDBJ databases">
        <title>Genomic Encyclopedia of Type Strains, Phase III (KMG-III): the genomes of soil and plant-associated and newly described type strains.</title>
        <authorList>
            <person name="Whitman W."/>
        </authorList>
    </citation>
    <scope>NUCLEOTIDE SEQUENCE [LARGE SCALE GENOMIC DNA]</scope>
    <source>
        <strain evidence="2 3">CECT 9025</strain>
    </source>
</reference>
<dbReference type="OrthoDB" id="9839915at2"/>
<name>A0A318SU89_9RHOB</name>
<accession>A0A318SU89</accession>
<dbReference type="RefSeq" id="WP_110814486.1">
    <property type="nucleotide sequence ID" value="NZ_QJTE01000003.1"/>
</dbReference>
<feature type="region of interest" description="Disordered" evidence="1">
    <location>
        <begin position="1"/>
        <end position="30"/>
    </location>
</feature>
<evidence type="ECO:0000313" key="3">
    <source>
        <dbReference type="Proteomes" id="UP000248311"/>
    </source>
</evidence>
<sequence length="126" mass="13874">MIDEPKTQPTPSLPVTGQQPEAKKRRKKPPLIDFDALDAHQQKTIHNIATAGARVATAQQKIREGQLRAMKVTLAEILADHEEADARFLDVFFRELLEKASAANAKKIAAHPLCPTDLAARHRPAA</sequence>
<evidence type="ECO:0000256" key="1">
    <source>
        <dbReference type="SAM" id="MobiDB-lite"/>
    </source>
</evidence>
<proteinExistence type="predicted"/>